<gene>
    <name evidence="2" type="ORF">QE152_g26010</name>
</gene>
<feature type="region of interest" description="Disordered" evidence="1">
    <location>
        <begin position="54"/>
        <end position="87"/>
    </location>
</feature>
<accession>A0AAW1K048</accession>
<proteinExistence type="predicted"/>
<evidence type="ECO:0000313" key="2">
    <source>
        <dbReference type="EMBL" id="KAK9710439.1"/>
    </source>
</evidence>
<reference evidence="2 3" key="1">
    <citation type="journal article" date="2024" name="BMC Genomics">
        <title>De novo assembly and annotation of Popillia japonica's genome with initial clues to its potential as an invasive pest.</title>
        <authorList>
            <person name="Cucini C."/>
            <person name="Boschi S."/>
            <person name="Funari R."/>
            <person name="Cardaioli E."/>
            <person name="Iannotti N."/>
            <person name="Marturano G."/>
            <person name="Paoli F."/>
            <person name="Bruttini M."/>
            <person name="Carapelli A."/>
            <person name="Frati F."/>
            <person name="Nardi F."/>
        </authorList>
    </citation>
    <scope>NUCLEOTIDE SEQUENCE [LARGE SCALE GENOMIC DNA]</scope>
    <source>
        <strain evidence="2">DMR45628</strain>
    </source>
</reference>
<evidence type="ECO:0000256" key="1">
    <source>
        <dbReference type="SAM" id="MobiDB-lite"/>
    </source>
</evidence>
<dbReference type="AlphaFoldDB" id="A0AAW1K048"/>
<dbReference type="EMBL" id="JASPKY010000293">
    <property type="protein sequence ID" value="KAK9710439.1"/>
    <property type="molecule type" value="Genomic_DNA"/>
</dbReference>
<evidence type="ECO:0000313" key="3">
    <source>
        <dbReference type="Proteomes" id="UP001458880"/>
    </source>
</evidence>
<name>A0AAW1K048_POPJA</name>
<sequence>MIYAKDYRNVTKPCWSIAQIIKILGKNCYLVKLYNTEITCDEIVDLVEDPVDSEVDSTRTDDSASNIVESDESNQANGSNCSEGGQPSSSFLIKNRPDLSIIGDSRFSSDPAFLLTIWHVAIIYDSHQVITLQFLNLKFNWVYPESVSGLNSLYGLDENCSTDNPPSAAAAS</sequence>
<feature type="compositionally biased region" description="Polar residues" evidence="1">
    <location>
        <begin position="63"/>
        <end position="87"/>
    </location>
</feature>
<keyword evidence="3" id="KW-1185">Reference proteome</keyword>
<comment type="caution">
    <text evidence="2">The sequence shown here is derived from an EMBL/GenBank/DDBJ whole genome shotgun (WGS) entry which is preliminary data.</text>
</comment>
<dbReference type="Proteomes" id="UP001458880">
    <property type="component" value="Unassembled WGS sequence"/>
</dbReference>
<protein>
    <submittedName>
        <fullName evidence="2">Uncharacterized protein</fullName>
    </submittedName>
</protein>
<organism evidence="2 3">
    <name type="scientific">Popillia japonica</name>
    <name type="common">Japanese beetle</name>
    <dbReference type="NCBI Taxonomy" id="7064"/>
    <lineage>
        <taxon>Eukaryota</taxon>
        <taxon>Metazoa</taxon>
        <taxon>Ecdysozoa</taxon>
        <taxon>Arthropoda</taxon>
        <taxon>Hexapoda</taxon>
        <taxon>Insecta</taxon>
        <taxon>Pterygota</taxon>
        <taxon>Neoptera</taxon>
        <taxon>Endopterygota</taxon>
        <taxon>Coleoptera</taxon>
        <taxon>Polyphaga</taxon>
        <taxon>Scarabaeiformia</taxon>
        <taxon>Scarabaeidae</taxon>
        <taxon>Rutelinae</taxon>
        <taxon>Popillia</taxon>
    </lineage>
</organism>